<reference evidence="2" key="1">
    <citation type="journal article" date="2017" name="Nat. Ecol. Evol.">
        <title>Genome expansion and lineage-specific genetic innovations in the forest pathogenic fungi Armillaria.</title>
        <authorList>
            <person name="Sipos G."/>
            <person name="Prasanna A.N."/>
            <person name="Walter M.C."/>
            <person name="O'Connor E."/>
            <person name="Balint B."/>
            <person name="Krizsan K."/>
            <person name="Kiss B."/>
            <person name="Hess J."/>
            <person name="Varga T."/>
            <person name="Slot J."/>
            <person name="Riley R."/>
            <person name="Boka B."/>
            <person name="Rigling D."/>
            <person name="Barry K."/>
            <person name="Lee J."/>
            <person name="Mihaltcheva S."/>
            <person name="LaButti K."/>
            <person name="Lipzen A."/>
            <person name="Waldron R."/>
            <person name="Moloney N.M."/>
            <person name="Sperisen C."/>
            <person name="Kredics L."/>
            <person name="Vagvoelgyi C."/>
            <person name="Patrignani A."/>
            <person name="Fitzpatrick D."/>
            <person name="Nagy I."/>
            <person name="Doyle S."/>
            <person name="Anderson J.B."/>
            <person name="Grigoriev I.V."/>
            <person name="Gueldener U."/>
            <person name="Muensterkoetter M."/>
            <person name="Nagy L.G."/>
        </authorList>
    </citation>
    <scope>NUCLEOTIDE SEQUENCE [LARGE SCALE GENOMIC DNA]</scope>
    <source>
        <strain evidence="2">Ar21-2</strain>
    </source>
</reference>
<gene>
    <name evidence="1" type="ORF">ARMGADRAFT_876973</name>
</gene>
<dbReference type="OrthoDB" id="5987198at2759"/>
<accession>A0A2H3D7T5</accession>
<dbReference type="EMBL" id="KZ293706">
    <property type="protein sequence ID" value="PBK83556.1"/>
    <property type="molecule type" value="Genomic_DNA"/>
</dbReference>
<sequence length="314" mass="36461">EVFWVKHQPFLASAGYMLRARYHPNWTPSWIRKDGTTRWRFRKSFEDEHSLLTPRVLDAVRMKDGVKVVIRITHTDTTELSMAKHLCSSELLHEPRNHTVPILDVIPIPDDEDKRVFKVMPMLKLFHEPEFHCRSEFVDAFRQLLEAGPIRHYNTHPGSDVSPLNFLMDSSKVCPKGYHYTCETSYDGVHWNLPVRPRCRVGPIKYYIIDFESAEEYPAGKETALTTRNLRCGIRSSPEFSLGEPCNPFKLDVYNAGATFFELCEGYQGLDDFKPLLLDMMSEDPLARPEMEDALRRLDDLVSSNDKIWLRGRI</sequence>
<dbReference type="AlphaFoldDB" id="A0A2H3D7T5"/>
<proteinExistence type="predicted"/>
<feature type="non-terminal residue" evidence="1">
    <location>
        <position position="314"/>
    </location>
</feature>
<dbReference type="InterPro" id="IPR011009">
    <property type="entry name" value="Kinase-like_dom_sf"/>
</dbReference>
<evidence type="ECO:0000313" key="2">
    <source>
        <dbReference type="Proteomes" id="UP000217790"/>
    </source>
</evidence>
<keyword evidence="2" id="KW-1185">Reference proteome</keyword>
<name>A0A2H3D7T5_ARMGA</name>
<dbReference type="OMA" id="YNAGATF"/>
<dbReference type="InParanoid" id="A0A2H3D7T5"/>
<dbReference type="SUPFAM" id="SSF56112">
    <property type="entry name" value="Protein kinase-like (PK-like)"/>
    <property type="match status" value="1"/>
</dbReference>
<organism evidence="1 2">
    <name type="scientific">Armillaria gallica</name>
    <name type="common">Bulbous honey fungus</name>
    <name type="synonym">Armillaria bulbosa</name>
    <dbReference type="NCBI Taxonomy" id="47427"/>
    <lineage>
        <taxon>Eukaryota</taxon>
        <taxon>Fungi</taxon>
        <taxon>Dikarya</taxon>
        <taxon>Basidiomycota</taxon>
        <taxon>Agaricomycotina</taxon>
        <taxon>Agaricomycetes</taxon>
        <taxon>Agaricomycetidae</taxon>
        <taxon>Agaricales</taxon>
        <taxon>Marasmiineae</taxon>
        <taxon>Physalacriaceae</taxon>
        <taxon>Armillaria</taxon>
    </lineage>
</organism>
<dbReference type="Gene3D" id="1.10.510.10">
    <property type="entry name" value="Transferase(Phosphotransferase) domain 1"/>
    <property type="match status" value="1"/>
</dbReference>
<feature type="non-terminal residue" evidence="1">
    <location>
        <position position="1"/>
    </location>
</feature>
<evidence type="ECO:0008006" key="3">
    <source>
        <dbReference type="Google" id="ProtNLM"/>
    </source>
</evidence>
<protein>
    <recommendedName>
        <fullName evidence="3">Protein kinase domain-containing protein</fullName>
    </recommendedName>
</protein>
<evidence type="ECO:0000313" key="1">
    <source>
        <dbReference type="EMBL" id="PBK83556.1"/>
    </source>
</evidence>
<dbReference type="Proteomes" id="UP000217790">
    <property type="component" value="Unassembled WGS sequence"/>
</dbReference>
<dbReference type="STRING" id="47427.A0A2H3D7T5"/>